<dbReference type="AlphaFoldDB" id="A0AAV4IQ73"/>
<proteinExistence type="predicted"/>
<dbReference type="Proteomes" id="UP000762676">
    <property type="component" value="Unassembled WGS sequence"/>
</dbReference>
<sequence>MILTDDTIEAAIPRLDGALHLDMQSVTRCPSDNTQVVRSLDETGPRPGEQQGIPVYVEHTQRLLPLCPYKVGLVESNLGDLIYTKYGLYHFTRPCRCVMVWSLNPGWFYFNPTPVALREATLVGPRHQTPDTRHQTLGTREEHSYTWYQYTHWQ</sequence>
<reference evidence="1 2" key="1">
    <citation type="journal article" date="2021" name="Elife">
        <title>Chloroplast acquisition without the gene transfer in kleptoplastic sea slugs, Plakobranchus ocellatus.</title>
        <authorList>
            <person name="Maeda T."/>
            <person name="Takahashi S."/>
            <person name="Yoshida T."/>
            <person name="Shimamura S."/>
            <person name="Takaki Y."/>
            <person name="Nagai Y."/>
            <person name="Toyoda A."/>
            <person name="Suzuki Y."/>
            <person name="Arimoto A."/>
            <person name="Ishii H."/>
            <person name="Satoh N."/>
            <person name="Nishiyama T."/>
            <person name="Hasebe M."/>
            <person name="Maruyama T."/>
            <person name="Minagawa J."/>
            <person name="Obokata J."/>
            <person name="Shigenobu S."/>
        </authorList>
    </citation>
    <scope>NUCLEOTIDE SEQUENCE [LARGE SCALE GENOMIC DNA]</scope>
</reference>
<dbReference type="EMBL" id="BMAT01006440">
    <property type="protein sequence ID" value="GFS12723.1"/>
    <property type="molecule type" value="Genomic_DNA"/>
</dbReference>
<gene>
    <name evidence="1" type="ORF">ElyMa_003118700</name>
</gene>
<organism evidence="1 2">
    <name type="scientific">Elysia marginata</name>
    <dbReference type="NCBI Taxonomy" id="1093978"/>
    <lineage>
        <taxon>Eukaryota</taxon>
        <taxon>Metazoa</taxon>
        <taxon>Spiralia</taxon>
        <taxon>Lophotrochozoa</taxon>
        <taxon>Mollusca</taxon>
        <taxon>Gastropoda</taxon>
        <taxon>Heterobranchia</taxon>
        <taxon>Euthyneura</taxon>
        <taxon>Panpulmonata</taxon>
        <taxon>Sacoglossa</taxon>
        <taxon>Placobranchoidea</taxon>
        <taxon>Plakobranchidae</taxon>
        <taxon>Elysia</taxon>
    </lineage>
</organism>
<name>A0AAV4IQ73_9GAST</name>
<evidence type="ECO:0000313" key="1">
    <source>
        <dbReference type="EMBL" id="GFS12723.1"/>
    </source>
</evidence>
<keyword evidence="2" id="KW-1185">Reference proteome</keyword>
<accession>A0AAV4IQ73</accession>
<evidence type="ECO:0000313" key="2">
    <source>
        <dbReference type="Proteomes" id="UP000762676"/>
    </source>
</evidence>
<protein>
    <submittedName>
        <fullName evidence="1">Uncharacterized protein</fullName>
    </submittedName>
</protein>
<comment type="caution">
    <text evidence="1">The sequence shown here is derived from an EMBL/GenBank/DDBJ whole genome shotgun (WGS) entry which is preliminary data.</text>
</comment>